<organism evidence="1 2">
    <name type="scientific">Phytophthora infestans</name>
    <name type="common">Potato late blight agent</name>
    <name type="synonym">Botrytis infestans</name>
    <dbReference type="NCBI Taxonomy" id="4787"/>
    <lineage>
        <taxon>Eukaryota</taxon>
        <taxon>Sar</taxon>
        <taxon>Stramenopiles</taxon>
        <taxon>Oomycota</taxon>
        <taxon>Peronosporomycetes</taxon>
        <taxon>Peronosporales</taxon>
        <taxon>Peronosporaceae</taxon>
        <taxon>Phytophthora</taxon>
    </lineage>
</organism>
<name>A0A833SU93_PHYIN</name>
<dbReference type="EMBL" id="WSZM01001015">
    <property type="protein sequence ID" value="KAF4028586.1"/>
    <property type="molecule type" value="Genomic_DNA"/>
</dbReference>
<comment type="caution">
    <text evidence="1">The sequence shown here is derived from an EMBL/GenBank/DDBJ whole genome shotgun (WGS) entry which is preliminary data.</text>
</comment>
<proteinExistence type="predicted"/>
<reference evidence="1" key="1">
    <citation type="submission" date="2020-04" db="EMBL/GenBank/DDBJ databases">
        <title>Hybrid Assembly of Korean Phytophthora infestans isolates.</title>
        <authorList>
            <person name="Prokchorchik M."/>
            <person name="Lee Y."/>
            <person name="Seo J."/>
            <person name="Cho J.-H."/>
            <person name="Park Y.-E."/>
            <person name="Jang D.-C."/>
            <person name="Im J.-S."/>
            <person name="Choi J.-G."/>
            <person name="Park H.-J."/>
            <person name="Lee G.-B."/>
            <person name="Lee Y.-G."/>
            <person name="Hong S.-Y."/>
            <person name="Cho K."/>
            <person name="Sohn K.H."/>
        </authorList>
    </citation>
    <scope>NUCLEOTIDE SEQUENCE</scope>
    <source>
        <strain evidence="1">KR_1_A1</strain>
    </source>
</reference>
<feature type="non-terminal residue" evidence="1">
    <location>
        <position position="47"/>
    </location>
</feature>
<dbReference type="Proteomes" id="UP000602510">
    <property type="component" value="Unassembled WGS sequence"/>
</dbReference>
<evidence type="ECO:0000313" key="2">
    <source>
        <dbReference type="Proteomes" id="UP000602510"/>
    </source>
</evidence>
<keyword evidence="2" id="KW-1185">Reference proteome</keyword>
<accession>A0A833SU93</accession>
<protein>
    <submittedName>
        <fullName evidence="1">Uncharacterized protein</fullName>
    </submittedName>
</protein>
<evidence type="ECO:0000313" key="1">
    <source>
        <dbReference type="EMBL" id="KAF4028586.1"/>
    </source>
</evidence>
<dbReference type="AlphaFoldDB" id="A0A833SU93"/>
<gene>
    <name evidence="1" type="ORF">GN244_ATG19726</name>
</gene>
<sequence length="47" mass="5448">MRQEPHLWCSTDTSSKHVRSTNKQTVAFMKMFLSDGFALNGSHHNQR</sequence>